<feature type="transmembrane region" description="Helical" evidence="1">
    <location>
        <begin position="18"/>
        <end position="37"/>
    </location>
</feature>
<evidence type="ECO:0000256" key="1">
    <source>
        <dbReference type="SAM" id="Phobius"/>
    </source>
</evidence>
<reference evidence="2" key="1">
    <citation type="journal article" date="2015" name="BMC Genomics">
        <title>Genome mining reveals unlocked bioactive potential of marine Gram-negative bacteria.</title>
        <authorList>
            <person name="Machado H."/>
            <person name="Sonnenschein E.C."/>
            <person name="Melchiorsen J."/>
            <person name="Gram L."/>
        </authorList>
    </citation>
    <scope>NUCLEOTIDE SEQUENCE</scope>
    <source>
        <strain evidence="2">S2052</strain>
    </source>
</reference>
<protein>
    <submittedName>
        <fullName evidence="3">Cyd operon protein YbgE</fullName>
    </submittedName>
    <submittedName>
        <fullName evidence="2">Cytochrome bd biosynthesis protein</fullName>
    </submittedName>
</protein>
<dbReference type="OrthoDB" id="5298003at2"/>
<keyword evidence="1" id="KW-1133">Transmembrane helix</keyword>
<name>A0A097QIV1_9VIBR</name>
<proteinExistence type="predicted"/>
<dbReference type="EMBL" id="JXXR01000001">
    <property type="protein sequence ID" value="KJY78026.1"/>
    <property type="molecule type" value="Genomic_DNA"/>
</dbReference>
<evidence type="ECO:0000313" key="4">
    <source>
        <dbReference type="Proteomes" id="UP000576645"/>
    </source>
</evidence>
<gene>
    <name evidence="3" type="primary">ybgE</name>
    <name evidence="3" type="ORF">F0238_07700</name>
    <name evidence="2" type="ORF">TW71_03085</name>
</gene>
<reference evidence="3 4" key="2">
    <citation type="submission" date="2019-09" db="EMBL/GenBank/DDBJ databases">
        <title>Draft genome sequencing and comparative genomics of hatchery-associated Vibrios.</title>
        <authorList>
            <person name="Kehlet-Delgado H."/>
            <person name="Mueller R.S."/>
        </authorList>
    </citation>
    <scope>NUCLEOTIDE SEQUENCE [LARGE SCALE GENOMIC DNA]</scope>
    <source>
        <strain evidence="3 4">09-121-3</strain>
    </source>
</reference>
<keyword evidence="1" id="KW-0472">Membrane</keyword>
<dbReference type="RefSeq" id="WP_019275755.1">
    <property type="nucleotide sequence ID" value="NZ_CP009264.1"/>
</dbReference>
<comment type="caution">
    <text evidence="2">The sequence shown here is derived from an EMBL/GenBank/DDBJ whole genome shotgun (WGS) entry which is preliminary data.</text>
</comment>
<dbReference type="AlphaFoldDB" id="A0A097QIV1"/>
<sequence>MSNLAEQVAKLHAPMDKALFRALSLILGFYHVAMVMWDPEQYSASIGGFNALISPLMIWAICSSMIFGLSFKPKNWYWQVLFSPYFSLTILIYLTLIRVL</sequence>
<feature type="transmembrane region" description="Helical" evidence="1">
    <location>
        <begin position="49"/>
        <end position="70"/>
    </location>
</feature>
<dbReference type="eggNOG" id="COG3790">
    <property type="taxonomic scope" value="Bacteria"/>
</dbReference>
<dbReference type="EMBL" id="VTXP01000004">
    <property type="protein sequence ID" value="NOJ22619.1"/>
    <property type="molecule type" value="Genomic_DNA"/>
</dbReference>
<dbReference type="Pfam" id="PF09600">
    <property type="entry name" value="Cyd_oper_YbgE"/>
    <property type="match status" value="1"/>
</dbReference>
<feature type="transmembrane region" description="Helical" evidence="1">
    <location>
        <begin position="76"/>
        <end position="96"/>
    </location>
</feature>
<evidence type="ECO:0000313" key="3">
    <source>
        <dbReference type="EMBL" id="NOJ22619.1"/>
    </source>
</evidence>
<keyword evidence="1" id="KW-0812">Transmembrane</keyword>
<organism evidence="2">
    <name type="scientific">Vibrio coralliilyticus</name>
    <dbReference type="NCBI Taxonomy" id="190893"/>
    <lineage>
        <taxon>Bacteria</taxon>
        <taxon>Pseudomonadati</taxon>
        <taxon>Pseudomonadota</taxon>
        <taxon>Gammaproteobacteria</taxon>
        <taxon>Vibrionales</taxon>
        <taxon>Vibrionaceae</taxon>
        <taxon>Vibrio</taxon>
    </lineage>
</organism>
<evidence type="ECO:0000313" key="2">
    <source>
        <dbReference type="EMBL" id="KJY78026.1"/>
    </source>
</evidence>
<dbReference type="KEGG" id="vct:JV59_28610"/>
<dbReference type="InterPro" id="IPR011846">
    <property type="entry name" value="Cyd_oper_YbgE"/>
</dbReference>
<dbReference type="NCBIfam" id="TIGR02112">
    <property type="entry name" value="cyd_oper_ybgE"/>
    <property type="match status" value="1"/>
</dbReference>
<accession>A0A097QIV1</accession>
<dbReference type="Proteomes" id="UP000576645">
    <property type="component" value="Unassembled WGS sequence"/>
</dbReference>